<keyword evidence="3" id="KW-0378">Hydrolase</keyword>
<sequence length="261" mass="27629">METGTAALNDIEVRYRAAGSGPAVVLVHGLGLDHTSWRRQQRELTEYRTFAYDVRGHGATTLGHADGTLRQLRDDLIAFLTEVSGPAVCVGFSLGGTVVLSAAAARPDLVTGVVAIATSSVVSRVAAEFFRRRADQARTGNLRDALREDTVAMVTNPAVDVDALVERRIAAVGDGRGFANAATAMAGLRADPLTPELANVRQPVTVIGAADDALCPRKAADILLEALPNAAYREIPACGHLMSADNPTALTEELRTALHRR</sequence>
<evidence type="ECO:0000313" key="3">
    <source>
        <dbReference type="EMBL" id="GGI91519.1"/>
    </source>
</evidence>
<evidence type="ECO:0000313" key="5">
    <source>
        <dbReference type="Proteomes" id="UP001500220"/>
    </source>
</evidence>
<dbReference type="Gene3D" id="3.40.50.1820">
    <property type="entry name" value="alpha/beta hydrolase"/>
    <property type="match status" value="1"/>
</dbReference>
<reference evidence="3" key="3">
    <citation type="submission" date="2020-09" db="EMBL/GenBank/DDBJ databases">
        <authorList>
            <person name="Sun Q."/>
            <person name="Zhou Y."/>
        </authorList>
    </citation>
    <scope>NUCLEOTIDE SEQUENCE</scope>
    <source>
        <strain evidence="3">CGMCC 4.7206</strain>
    </source>
</reference>
<accession>A0A917K0Q2</accession>
<reference evidence="2" key="4">
    <citation type="submission" date="2023-12" db="EMBL/GenBank/DDBJ databases">
        <authorList>
            <person name="Sun Q."/>
            <person name="Inoue M."/>
        </authorList>
    </citation>
    <scope>NUCLEOTIDE SEQUENCE</scope>
    <source>
        <strain evidence="2">JCM 10664</strain>
    </source>
</reference>
<dbReference type="Pfam" id="PF00561">
    <property type="entry name" value="Abhydrolase_1"/>
    <property type="match status" value="1"/>
</dbReference>
<reference evidence="2 5" key="2">
    <citation type="journal article" date="2019" name="Int. J. Syst. Evol. Microbiol.">
        <title>The Global Catalogue of Microorganisms (GCM) 10K type strain sequencing project: providing services to taxonomists for standard genome sequencing and annotation.</title>
        <authorList>
            <consortium name="The Broad Institute Genomics Platform"/>
            <consortium name="The Broad Institute Genome Sequencing Center for Infectious Disease"/>
            <person name="Wu L."/>
            <person name="Ma J."/>
        </authorList>
    </citation>
    <scope>NUCLEOTIDE SEQUENCE [LARGE SCALE GENOMIC DNA]</scope>
    <source>
        <strain evidence="2 5">JCM 10664</strain>
    </source>
</reference>
<dbReference type="SUPFAM" id="SSF53474">
    <property type="entry name" value="alpha/beta-Hydrolases"/>
    <property type="match status" value="1"/>
</dbReference>
<feature type="domain" description="AB hydrolase-1" evidence="1">
    <location>
        <begin position="22"/>
        <end position="247"/>
    </location>
</feature>
<name>A0A917K0Q2_9PSEU</name>
<proteinExistence type="predicted"/>
<dbReference type="AlphaFoldDB" id="A0A917K0Q2"/>
<dbReference type="EMBL" id="BMMT01000010">
    <property type="protein sequence ID" value="GGI91519.1"/>
    <property type="molecule type" value="Genomic_DNA"/>
</dbReference>
<dbReference type="Proteomes" id="UP000597989">
    <property type="component" value="Unassembled WGS sequence"/>
</dbReference>
<evidence type="ECO:0000259" key="1">
    <source>
        <dbReference type="Pfam" id="PF00561"/>
    </source>
</evidence>
<dbReference type="RefSeq" id="WP_188988190.1">
    <property type="nucleotide sequence ID" value="NZ_BAAAHC010000013.1"/>
</dbReference>
<dbReference type="InterPro" id="IPR000073">
    <property type="entry name" value="AB_hydrolase_1"/>
</dbReference>
<reference evidence="3 4" key="1">
    <citation type="journal article" date="2014" name="Int. J. Syst. Evol. Microbiol.">
        <title>Complete genome sequence of Corynebacterium casei LMG S-19264T (=DSM 44701T), isolated from a smear-ripened cheese.</title>
        <authorList>
            <consortium name="US DOE Joint Genome Institute (JGI-PGF)"/>
            <person name="Walter F."/>
            <person name="Albersmeier A."/>
            <person name="Kalinowski J."/>
            <person name="Ruckert C."/>
        </authorList>
    </citation>
    <scope>NUCLEOTIDE SEQUENCE [LARGE SCALE GENOMIC DNA]</scope>
    <source>
        <strain evidence="3 4">CGMCC 4.7206</strain>
    </source>
</reference>
<dbReference type="InterPro" id="IPR029058">
    <property type="entry name" value="AB_hydrolase_fold"/>
</dbReference>
<protein>
    <submittedName>
        <fullName evidence="3">Alpha/beta hydrolase</fullName>
    </submittedName>
</protein>
<dbReference type="PANTHER" id="PTHR43689:SF8">
    <property type="entry name" value="ALPHA_BETA-HYDROLASES SUPERFAMILY PROTEIN"/>
    <property type="match status" value="1"/>
</dbReference>
<keyword evidence="5" id="KW-1185">Reference proteome</keyword>
<evidence type="ECO:0000313" key="2">
    <source>
        <dbReference type="EMBL" id="GAA0528987.1"/>
    </source>
</evidence>
<dbReference type="PANTHER" id="PTHR43689">
    <property type="entry name" value="HYDROLASE"/>
    <property type="match status" value="1"/>
</dbReference>
<dbReference type="EMBL" id="BAAAHC010000013">
    <property type="protein sequence ID" value="GAA0528987.1"/>
    <property type="molecule type" value="Genomic_DNA"/>
</dbReference>
<dbReference type="GO" id="GO:0016787">
    <property type="term" value="F:hydrolase activity"/>
    <property type="evidence" value="ECO:0007669"/>
    <property type="project" value="UniProtKB-KW"/>
</dbReference>
<comment type="caution">
    <text evidence="3">The sequence shown here is derived from an EMBL/GenBank/DDBJ whole genome shotgun (WGS) entry which is preliminary data.</text>
</comment>
<evidence type="ECO:0000313" key="4">
    <source>
        <dbReference type="Proteomes" id="UP000597989"/>
    </source>
</evidence>
<dbReference type="Proteomes" id="UP001500220">
    <property type="component" value="Unassembled WGS sequence"/>
</dbReference>
<organism evidence="3 4">
    <name type="scientific">Saccharopolyspora thermophila</name>
    <dbReference type="NCBI Taxonomy" id="89367"/>
    <lineage>
        <taxon>Bacteria</taxon>
        <taxon>Bacillati</taxon>
        <taxon>Actinomycetota</taxon>
        <taxon>Actinomycetes</taxon>
        <taxon>Pseudonocardiales</taxon>
        <taxon>Pseudonocardiaceae</taxon>
        <taxon>Saccharopolyspora</taxon>
    </lineage>
</organism>
<gene>
    <name evidence="2" type="ORF">GCM10009545_34180</name>
    <name evidence="3" type="ORF">GCM10011581_30750</name>
</gene>